<evidence type="ECO:0000256" key="3">
    <source>
        <dbReference type="ARBA" id="ARBA00021665"/>
    </source>
</evidence>
<sequence>MTIAFQLAVFALIATSSILLISVPVVFASPDDWSNNKNVVFSVSTSLWIGLVFLVGILNSLIS</sequence>
<name>A0A8B0RSP4_9FABA</name>
<evidence type="ECO:0000256" key="17">
    <source>
        <dbReference type="SAM" id="SignalP"/>
    </source>
</evidence>
<reference evidence="18" key="1">
    <citation type="journal article" date="2020" name="Rev. Bras. Bot.">
        <title>The chloroplast genome sequence of Dipteryx alata Vog. (Fabaceae: Papilionoideae): genomic features and comparative analysis with other legume genomes.</title>
        <authorList>
            <person name="Antunes A.M."/>
            <person name="Soares T.N."/>
            <person name="Targueta C.P."/>
            <person name="Novaes E."/>
            <person name="Coelho A.S.G."/>
            <person name="Telles M.P.C."/>
        </authorList>
    </citation>
    <scope>NUCLEOTIDE SEQUENCE</scope>
</reference>
<feature type="chain" id="PRO_5032776453" description="Photosystem II reaction center protein Z" evidence="17">
    <location>
        <begin position="29"/>
        <end position="63"/>
    </location>
</feature>
<dbReference type="Pfam" id="PF01737">
    <property type="entry name" value="Ycf9"/>
    <property type="match status" value="1"/>
</dbReference>
<comment type="function">
    <text evidence="15">Controls the interaction of photosystem II (PSII) cores with the light-harvesting antenna, regulates electron flow through the 2 photosystem reaction centers. PSII is a light-driven water plastoquinone oxidoreductase, using light energy to abstract electrons from H(2)O, generating a proton gradient subsequently used for ATP formation.</text>
</comment>
<dbReference type="GO" id="GO:0009539">
    <property type="term" value="C:photosystem II reaction center"/>
    <property type="evidence" value="ECO:0007669"/>
    <property type="project" value="InterPro"/>
</dbReference>
<dbReference type="NCBIfam" id="TIGR03043">
    <property type="entry name" value="PS_II_psbZ"/>
    <property type="match status" value="1"/>
</dbReference>
<protein>
    <recommendedName>
        <fullName evidence="3 14">Photosystem II reaction center protein Z</fullName>
        <shortName evidence="14">PSII-Z</shortName>
    </recommendedName>
</protein>
<feature type="signal peptide" evidence="17">
    <location>
        <begin position="1"/>
        <end position="28"/>
    </location>
</feature>
<dbReference type="GO" id="GO:0015979">
    <property type="term" value="P:photosynthesis"/>
    <property type="evidence" value="ECO:0007669"/>
    <property type="project" value="UniProtKB-UniRule"/>
</dbReference>
<comment type="function">
    <text evidence="14">May control the interaction of photosystem II (PSII) cores with the light-harvesting antenna, regulates electron flow through the 2 photosystem reaction centers. PSII is a light-driven water plastoquinone oxidoreductase, using light energy to abstract electrons from H(2)O, generating a proton gradient subsequently used for ATP formation.</text>
</comment>
<dbReference type="PANTHER" id="PTHR34971:SF2">
    <property type="entry name" value="PHOTOSYSTEM II REACTION CENTER PROTEIN Z"/>
    <property type="match status" value="1"/>
</dbReference>
<comment type="subcellular location">
    <subcellularLocation>
        <location evidence="1">Membrane</location>
        <topology evidence="1">Multi-pass membrane protein</topology>
    </subcellularLocation>
    <subcellularLocation>
        <location evidence="14">Plastid</location>
        <location evidence="14">Chloroplast thylakoid membrane</location>
        <topology evidence="14">Multi-pass membrane protein</topology>
    </subcellularLocation>
</comment>
<dbReference type="InterPro" id="IPR036512">
    <property type="entry name" value="PSII_PsbZ_sf"/>
</dbReference>
<dbReference type="InterPro" id="IPR002644">
    <property type="entry name" value="PSII_PsbZ"/>
</dbReference>
<evidence type="ECO:0000256" key="5">
    <source>
        <dbReference type="ARBA" id="ARBA00022528"/>
    </source>
</evidence>
<evidence type="ECO:0000256" key="7">
    <source>
        <dbReference type="ARBA" id="ARBA00022640"/>
    </source>
</evidence>
<proteinExistence type="inferred from homology"/>
<gene>
    <name evidence="14 18" type="primary">psbZ</name>
</gene>
<feature type="transmembrane region" description="Helical" evidence="16">
    <location>
        <begin position="38"/>
        <end position="62"/>
    </location>
</feature>
<keyword evidence="9 14" id="KW-1133">Transmembrane helix</keyword>
<evidence type="ECO:0000256" key="12">
    <source>
        <dbReference type="ARBA" id="ARBA00023276"/>
    </source>
</evidence>
<evidence type="ECO:0000256" key="14">
    <source>
        <dbReference type="HAMAP-Rule" id="MF_00644"/>
    </source>
</evidence>
<evidence type="ECO:0000256" key="4">
    <source>
        <dbReference type="ARBA" id="ARBA00022469"/>
    </source>
</evidence>
<keyword evidence="11 14" id="KW-0472">Membrane</keyword>
<dbReference type="GO" id="GO:0009535">
    <property type="term" value="C:chloroplast thylakoid membrane"/>
    <property type="evidence" value="ECO:0007669"/>
    <property type="project" value="UniProtKB-SubCell"/>
</dbReference>
<comment type="similarity">
    <text evidence="2 14 15">Belongs to the PsbZ family.</text>
</comment>
<keyword evidence="12 14" id="KW-0604">Photosystem II</keyword>
<evidence type="ECO:0000256" key="16">
    <source>
        <dbReference type="SAM" id="Phobius"/>
    </source>
</evidence>
<evidence type="ECO:0000256" key="15">
    <source>
        <dbReference type="RuleBase" id="RU003472"/>
    </source>
</evidence>
<evidence type="ECO:0000256" key="1">
    <source>
        <dbReference type="ARBA" id="ARBA00004141"/>
    </source>
</evidence>
<evidence type="ECO:0000256" key="11">
    <source>
        <dbReference type="ARBA" id="ARBA00023136"/>
    </source>
</evidence>
<keyword evidence="17" id="KW-0732">Signal</keyword>
<dbReference type="EMBL" id="MT119080">
    <property type="protein sequence ID" value="QTW98814.1"/>
    <property type="molecule type" value="Genomic_DNA"/>
</dbReference>
<comment type="subunit">
    <text evidence="13 14">PSII is composed of 1 copy each of membrane proteins PsbA, PsbB, PsbC, PsbD, PsbE, PsbF, PsbH, PsbI, PsbJ, PsbK, PsbL, PsbM, PsbT, PsbY, PsbZ, Psb30/Ycf12, at least 3 peripheral proteins of the oxygen-evolving complex and a large number of cofactors. It forms dimeric complexes.</text>
</comment>
<keyword evidence="8 14" id="KW-0812">Transmembrane</keyword>
<evidence type="ECO:0000256" key="9">
    <source>
        <dbReference type="ARBA" id="ARBA00022989"/>
    </source>
</evidence>
<keyword evidence="7 18" id="KW-0934">Plastid</keyword>
<dbReference type="FunFam" id="1.10.287.740:FF:000001">
    <property type="entry name" value="Photosystem II reaction center protein Z"/>
    <property type="match status" value="1"/>
</dbReference>
<dbReference type="GO" id="GO:0042549">
    <property type="term" value="P:photosystem II stabilization"/>
    <property type="evidence" value="ECO:0007669"/>
    <property type="project" value="InterPro"/>
</dbReference>
<evidence type="ECO:0000313" key="18">
    <source>
        <dbReference type="EMBL" id="QTW98814.1"/>
    </source>
</evidence>
<dbReference type="AlphaFoldDB" id="A0A8B0RSP4"/>
<evidence type="ECO:0000256" key="2">
    <source>
        <dbReference type="ARBA" id="ARBA00008367"/>
    </source>
</evidence>
<organism evidence="18">
    <name type="scientific">Dipteryx alata</name>
    <dbReference type="NCBI Taxonomy" id="54988"/>
    <lineage>
        <taxon>Eukaryota</taxon>
        <taxon>Viridiplantae</taxon>
        <taxon>Streptophyta</taxon>
        <taxon>Embryophyta</taxon>
        <taxon>Tracheophyta</taxon>
        <taxon>Spermatophyta</taxon>
        <taxon>Magnoliopsida</taxon>
        <taxon>eudicotyledons</taxon>
        <taxon>Gunneridae</taxon>
        <taxon>Pentapetalae</taxon>
        <taxon>rosids</taxon>
        <taxon>fabids</taxon>
        <taxon>Fabales</taxon>
        <taxon>Fabaceae</taxon>
        <taxon>Papilionoideae</taxon>
        <taxon>ADA clade</taxon>
        <taxon>Dipterygeae</taxon>
        <taxon>Dipteryx</taxon>
    </lineage>
</organism>
<dbReference type="SUPFAM" id="SSF161055">
    <property type="entry name" value="PsbZ-like"/>
    <property type="match status" value="1"/>
</dbReference>
<dbReference type="Gene3D" id="1.10.287.740">
    <property type="entry name" value="Photosystem II PsbZ, reaction centre"/>
    <property type="match status" value="1"/>
</dbReference>
<evidence type="ECO:0000256" key="13">
    <source>
        <dbReference type="ARBA" id="ARBA00038734"/>
    </source>
</evidence>
<keyword evidence="4 14" id="KW-0674">Reaction center</keyword>
<keyword evidence="6 14" id="KW-0602">Photosynthesis</keyword>
<geneLocation type="chloroplast" evidence="18"/>
<keyword evidence="5 18" id="KW-0150">Chloroplast</keyword>
<dbReference type="PANTHER" id="PTHR34971">
    <property type="entry name" value="PHOTOSYSTEM II REACTION CENTER PROTEIN Z"/>
    <property type="match status" value="1"/>
</dbReference>
<evidence type="ECO:0000256" key="6">
    <source>
        <dbReference type="ARBA" id="ARBA00022531"/>
    </source>
</evidence>
<evidence type="ECO:0000256" key="8">
    <source>
        <dbReference type="ARBA" id="ARBA00022692"/>
    </source>
</evidence>
<dbReference type="HAMAP" id="MF_00644">
    <property type="entry name" value="PSII_PsbZ"/>
    <property type="match status" value="1"/>
</dbReference>
<evidence type="ECO:0000256" key="10">
    <source>
        <dbReference type="ARBA" id="ARBA00023078"/>
    </source>
</evidence>
<keyword evidence="10 14" id="KW-0793">Thylakoid</keyword>
<accession>A0A8B0RSP4</accession>